<keyword evidence="3" id="KW-1185">Reference proteome</keyword>
<reference evidence="2" key="1">
    <citation type="submission" date="2021-03" db="EMBL/GenBank/DDBJ databases">
        <title>Evolutionary innovations through gain and loss of genes in the ectomycorrhizal Boletales.</title>
        <authorList>
            <person name="Wu G."/>
            <person name="Miyauchi S."/>
            <person name="Morin E."/>
            <person name="Yang Z.-L."/>
            <person name="Xu J."/>
            <person name="Martin F.M."/>
        </authorList>
    </citation>
    <scope>NUCLEOTIDE SEQUENCE</scope>
    <source>
        <strain evidence="2">BR01</strain>
    </source>
</reference>
<dbReference type="CDD" id="cd22278">
    <property type="entry name" value="DPBB_GH45_endoglucanase"/>
    <property type="match status" value="1"/>
</dbReference>
<dbReference type="EMBL" id="JAGFBS010000007">
    <property type="protein sequence ID" value="KAG6378281.1"/>
    <property type="molecule type" value="Genomic_DNA"/>
</dbReference>
<evidence type="ECO:0000313" key="3">
    <source>
        <dbReference type="Proteomes" id="UP000683000"/>
    </source>
</evidence>
<evidence type="ECO:0000259" key="1">
    <source>
        <dbReference type="PROSITE" id="PS50842"/>
    </source>
</evidence>
<proteinExistence type="predicted"/>
<dbReference type="OrthoDB" id="5823761at2759"/>
<feature type="domain" description="Expansin-like EG45" evidence="1">
    <location>
        <begin position="11"/>
        <end position="150"/>
    </location>
</feature>
<dbReference type="PROSITE" id="PS50842">
    <property type="entry name" value="EXPANSIN_EG45"/>
    <property type="match status" value="1"/>
</dbReference>
<dbReference type="InterPro" id="IPR036908">
    <property type="entry name" value="RlpA-like_sf"/>
</dbReference>
<dbReference type="AlphaFoldDB" id="A0A8I2YTW5"/>
<protein>
    <submittedName>
        <fullName evidence="2">RlpA-like double-psi beta-barrel-protein domain-containing protein-containing protein</fullName>
    </submittedName>
</protein>
<dbReference type="SUPFAM" id="SSF50685">
    <property type="entry name" value="Barwin-like endoglucanases"/>
    <property type="match status" value="1"/>
</dbReference>
<gene>
    <name evidence="2" type="ORF">JVT61DRAFT_13996</name>
</gene>
<organism evidence="2 3">
    <name type="scientific">Boletus reticuloceps</name>
    <dbReference type="NCBI Taxonomy" id="495285"/>
    <lineage>
        <taxon>Eukaryota</taxon>
        <taxon>Fungi</taxon>
        <taxon>Dikarya</taxon>
        <taxon>Basidiomycota</taxon>
        <taxon>Agaricomycotina</taxon>
        <taxon>Agaricomycetes</taxon>
        <taxon>Agaricomycetidae</taxon>
        <taxon>Boletales</taxon>
        <taxon>Boletineae</taxon>
        <taxon>Boletaceae</taxon>
        <taxon>Boletoideae</taxon>
        <taxon>Boletus</taxon>
    </lineage>
</organism>
<name>A0A8I2YTW5_9AGAM</name>
<comment type="caution">
    <text evidence="2">The sequence shown here is derived from an EMBL/GenBank/DDBJ whole genome shotgun (WGS) entry which is preliminary data.</text>
</comment>
<dbReference type="Proteomes" id="UP000683000">
    <property type="component" value="Unassembled WGS sequence"/>
</dbReference>
<dbReference type="InterPro" id="IPR007112">
    <property type="entry name" value="Expansin/allergen_DPBB_dom"/>
</dbReference>
<evidence type="ECO:0000313" key="2">
    <source>
        <dbReference type="EMBL" id="KAG6378281.1"/>
    </source>
</evidence>
<dbReference type="Pfam" id="PF22514">
    <property type="entry name" value="EXPB1_D1"/>
    <property type="match status" value="1"/>
</dbReference>
<accession>A0A8I2YTW5</accession>
<sequence>MTHYSLPTGFIAACGCTPNSTYYPTAALSQMAYGSSTSYGPACGQCFELTLVDAFTANPRFYPNTTQSVVVKITDLCPLSKSGWCNATSSGPNAGGGYLNFDLAWPSTSIPNSFFPSDVALYGTSCSLERTDFGVWNVSYQSVSCQEWEGYTNQTALGSVADLGYTSCCPNNPVVDDGLCPSYSDNAGLPPTIHPGSGADTIFTNIPHILFLTSIVSLSAYLL</sequence>
<dbReference type="Gene3D" id="2.40.40.10">
    <property type="entry name" value="RlpA-like domain"/>
    <property type="match status" value="1"/>
</dbReference>